<comment type="function">
    <text evidence="9">Functions as a component of the nuclear pore complex (NPC).</text>
</comment>
<comment type="subcellular location">
    <subcellularLocation>
        <location evidence="1 9">Nucleus</location>
        <location evidence="1 9">Nuclear pore complex</location>
    </subcellularLocation>
</comment>
<proteinExistence type="inferred from homology"/>
<evidence type="ECO:0000256" key="8">
    <source>
        <dbReference type="ARBA" id="ARBA00023242"/>
    </source>
</evidence>
<sequence>MDSYMMERSENDLGNEMADGLATDDLGRLSGGWMHLAKRSYSVLEDIMRHRETAGECDSSEFLNRVLGDSSRYLALLEEIRELLAGALEGGMRPLEIEDVLQRELQSFHYLILLWRLCQIVFLEHMADFKCLQSKTYVQRLMTFRDSIGPALETMPYAAEPGENDPQVWQTVLRFVMIGELDQAADSLSSLSRRAKESPSVNYLRNLLDDAPLFTDTPDSDRIEEWRTAIRDILTEDVVMRDRDASRVLRVLLGSFEDWAVSGHEFSSWLSFYISRVAFTSPFISPTALAVDHHQFSEAYGACQQRTFPADVDVAFECALRLDWDGMFEVLRKFFRNTWFTVHMWDLIHHSRSLISAERVEDEISGRFREAFMVEYSETAIQNGEWLPFLRYFKFCSPESQQRVKQVLNNNDFRSGDERADVIAALETDGMTMALQEIYRRDAYSYIRNGDFQFALTAALQTDEEFRARIGNEYVRYIRLLRGGVKFLNTDKANLSLVPDSVLERLGLPGLVSLYAKAVSSEDHNAAMSCLLKLLKQTSRRKEAFDLVGRLTDCIRRVRERSKSGDIDLKTYQDIRQWVMMLPLTNLKPATDMERDLVDELKFLVCGSPGWSLDPFSGRTRTADQPADQSQFFTPTSPLVSKRPLFLTP</sequence>
<protein>
    <recommendedName>
        <fullName evidence="9">Nuclear pore complex protein Nup85</fullName>
    </recommendedName>
</protein>
<keyword evidence="7 9" id="KW-0906">Nuclear pore complex</keyword>
<evidence type="ECO:0000256" key="5">
    <source>
        <dbReference type="ARBA" id="ARBA00022927"/>
    </source>
</evidence>
<keyword evidence="12" id="KW-1185">Reference proteome</keyword>
<evidence type="ECO:0000256" key="6">
    <source>
        <dbReference type="ARBA" id="ARBA00023010"/>
    </source>
</evidence>
<evidence type="ECO:0000256" key="4">
    <source>
        <dbReference type="ARBA" id="ARBA00022816"/>
    </source>
</evidence>
<dbReference type="GO" id="GO:0031965">
    <property type="term" value="C:nuclear membrane"/>
    <property type="evidence" value="ECO:0007669"/>
    <property type="project" value="UniProtKB-UniRule"/>
</dbReference>
<evidence type="ECO:0000256" key="9">
    <source>
        <dbReference type="RuleBase" id="RU365073"/>
    </source>
</evidence>
<dbReference type="GO" id="GO:0045893">
    <property type="term" value="P:positive regulation of DNA-templated transcription"/>
    <property type="evidence" value="ECO:0007669"/>
    <property type="project" value="TreeGrafter"/>
</dbReference>
<keyword evidence="8 9" id="KW-0539">Nucleus</keyword>
<evidence type="ECO:0000313" key="11">
    <source>
        <dbReference type="EMBL" id="OQV15254.1"/>
    </source>
</evidence>
<dbReference type="GO" id="GO:0006606">
    <property type="term" value="P:protein import into nucleus"/>
    <property type="evidence" value="ECO:0007669"/>
    <property type="project" value="TreeGrafter"/>
</dbReference>
<feature type="compositionally biased region" description="Polar residues" evidence="10">
    <location>
        <begin position="627"/>
        <end position="637"/>
    </location>
</feature>
<keyword evidence="5 9" id="KW-0653">Protein transport</keyword>
<organism evidence="11 12">
    <name type="scientific">Hypsibius exemplaris</name>
    <name type="common">Freshwater tardigrade</name>
    <dbReference type="NCBI Taxonomy" id="2072580"/>
    <lineage>
        <taxon>Eukaryota</taxon>
        <taxon>Metazoa</taxon>
        <taxon>Ecdysozoa</taxon>
        <taxon>Tardigrada</taxon>
        <taxon>Eutardigrada</taxon>
        <taxon>Parachela</taxon>
        <taxon>Hypsibioidea</taxon>
        <taxon>Hypsibiidae</taxon>
        <taxon>Hypsibius</taxon>
    </lineage>
</organism>
<comment type="similarity">
    <text evidence="2 9">Belongs to the nucleoporin Nup85 family.</text>
</comment>
<comment type="caution">
    <text evidence="11">The sequence shown here is derived from an EMBL/GenBank/DDBJ whole genome shotgun (WGS) entry which is preliminary data.</text>
</comment>
<dbReference type="PANTHER" id="PTHR13373:SF21">
    <property type="entry name" value="NUCLEAR PORE COMPLEX PROTEIN NUP85"/>
    <property type="match status" value="1"/>
</dbReference>
<evidence type="ECO:0000256" key="7">
    <source>
        <dbReference type="ARBA" id="ARBA00023132"/>
    </source>
</evidence>
<dbReference type="OrthoDB" id="17644at2759"/>
<dbReference type="GO" id="GO:0031080">
    <property type="term" value="C:nuclear pore outer ring"/>
    <property type="evidence" value="ECO:0007669"/>
    <property type="project" value="TreeGrafter"/>
</dbReference>
<comment type="subunit">
    <text evidence="9">Component of the nuclear pore complex (NPC).</text>
</comment>
<accession>A0A1W0WJ67</accession>
<feature type="region of interest" description="Disordered" evidence="10">
    <location>
        <begin position="618"/>
        <end position="637"/>
    </location>
</feature>
<reference evidence="12" key="1">
    <citation type="submission" date="2017-01" db="EMBL/GenBank/DDBJ databases">
        <title>Comparative genomics of anhydrobiosis in the tardigrade Hypsibius dujardini.</title>
        <authorList>
            <person name="Yoshida Y."/>
            <person name="Koutsovoulos G."/>
            <person name="Laetsch D."/>
            <person name="Stevens L."/>
            <person name="Kumar S."/>
            <person name="Horikawa D."/>
            <person name="Ishino K."/>
            <person name="Komine S."/>
            <person name="Tomita M."/>
            <person name="Blaxter M."/>
            <person name="Arakawa K."/>
        </authorList>
    </citation>
    <scope>NUCLEOTIDE SEQUENCE [LARGE SCALE GENOMIC DNA]</scope>
    <source>
        <strain evidence="12">Z151</strain>
    </source>
</reference>
<dbReference type="InterPro" id="IPR011502">
    <property type="entry name" value="Nucleoporin_Nup85"/>
</dbReference>
<evidence type="ECO:0000256" key="10">
    <source>
        <dbReference type="SAM" id="MobiDB-lite"/>
    </source>
</evidence>
<dbReference type="EMBL" id="MTYJ01000092">
    <property type="protein sequence ID" value="OQV15254.1"/>
    <property type="molecule type" value="Genomic_DNA"/>
</dbReference>
<dbReference type="Proteomes" id="UP000192578">
    <property type="component" value="Unassembled WGS sequence"/>
</dbReference>
<dbReference type="GO" id="GO:0006406">
    <property type="term" value="P:mRNA export from nucleus"/>
    <property type="evidence" value="ECO:0007669"/>
    <property type="project" value="TreeGrafter"/>
</dbReference>
<keyword evidence="6 9" id="KW-0811">Translocation</keyword>
<dbReference type="PANTHER" id="PTHR13373">
    <property type="entry name" value="FROUNT PROTEIN-RELATED"/>
    <property type="match status" value="1"/>
</dbReference>
<keyword evidence="3 9" id="KW-0813">Transport</keyword>
<evidence type="ECO:0000256" key="2">
    <source>
        <dbReference type="ARBA" id="ARBA00005573"/>
    </source>
</evidence>
<dbReference type="AlphaFoldDB" id="A0A1W0WJ67"/>
<gene>
    <name evidence="11" type="ORF">BV898_10636</name>
</gene>
<evidence type="ECO:0000313" key="12">
    <source>
        <dbReference type="Proteomes" id="UP000192578"/>
    </source>
</evidence>
<keyword evidence="4 9" id="KW-0509">mRNA transport</keyword>
<dbReference type="GO" id="GO:0017056">
    <property type="term" value="F:structural constituent of nuclear pore"/>
    <property type="evidence" value="ECO:0007669"/>
    <property type="project" value="TreeGrafter"/>
</dbReference>
<keyword evidence="9" id="KW-0472">Membrane</keyword>
<dbReference type="Pfam" id="PF07575">
    <property type="entry name" value="Nucleopor_Nup85"/>
    <property type="match status" value="1"/>
</dbReference>
<evidence type="ECO:0000256" key="1">
    <source>
        <dbReference type="ARBA" id="ARBA00004567"/>
    </source>
</evidence>
<evidence type="ECO:0000256" key="3">
    <source>
        <dbReference type="ARBA" id="ARBA00022448"/>
    </source>
</evidence>
<name>A0A1W0WJ67_HYPEX</name>